<comment type="caution">
    <text evidence="1">The sequence shown here is derived from an EMBL/GenBank/DDBJ whole genome shotgun (WGS) entry which is preliminary data.</text>
</comment>
<dbReference type="EMBL" id="BGPR01000098">
    <property type="protein sequence ID" value="GBL93953.1"/>
    <property type="molecule type" value="Genomic_DNA"/>
</dbReference>
<evidence type="ECO:0000313" key="2">
    <source>
        <dbReference type="Proteomes" id="UP000499080"/>
    </source>
</evidence>
<proteinExistence type="predicted"/>
<keyword evidence="2" id="KW-1185">Reference proteome</keyword>
<accession>A0A4Y2BPT9</accession>
<protein>
    <submittedName>
        <fullName evidence="1">Uncharacterized protein</fullName>
    </submittedName>
</protein>
<dbReference type="Proteomes" id="UP000499080">
    <property type="component" value="Unassembled WGS sequence"/>
</dbReference>
<reference evidence="1 2" key="1">
    <citation type="journal article" date="2019" name="Sci. Rep.">
        <title>Orb-weaving spider Araneus ventricosus genome elucidates the spidroin gene catalogue.</title>
        <authorList>
            <person name="Kono N."/>
            <person name="Nakamura H."/>
            <person name="Ohtoshi R."/>
            <person name="Moran D.A.P."/>
            <person name="Shinohara A."/>
            <person name="Yoshida Y."/>
            <person name="Fujiwara M."/>
            <person name="Mori M."/>
            <person name="Tomita M."/>
            <person name="Arakawa K."/>
        </authorList>
    </citation>
    <scope>NUCLEOTIDE SEQUENCE [LARGE SCALE GENOMIC DNA]</scope>
</reference>
<sequence length="113" mass="12724">MTRTTLELAPISKFRHQCLPRPSLWTLNPMGVFSQVNAPFEATRVLFLDGPRVLNHGHHTSASQPGRNFDAPQTTVPIEWADRPWNRVSNLQPHCREAETLSRGCSGCRPQPV</sequence>
<gene>
    <name evidence="1" type="ORF">AVEN_76682_1</name>
</gene>
<organism evidence="1 2">
    <name type="scientific">Araneus ventricosus</name>
    <name type="common">Orbweaver spider</name>
    <name type="synonym">Epeira ventricosa</name>
    <dbReference type="NCBI Taxonomy" id="182803"/>
    <lineage>
        <taxon>Eukaryota</taxon>
        <taxon>Metazoa</taxon>
        <taxon>Ecdysozoa</taxon>
        <taxon>Arthropoda</taxon>
        <taxon>Chelicerata</taxon>
        <taxon>Arachnida</taxon>
        <taxon>Araneae</taxon>
        <taxon>Araneomorphae</taxon>
        <taxon>Entelegynae</taxon>
        <taxon>Araneoidea</taxon>
        <taxon>Araneidae</taxon>
        <taxon>Araneus</taxon>
    </lineage>
</organism>
<evidence type="ECO:0000313" key="1">
    <source>
        <dbReference type="EMBL" id="GBL93953.1"/>
    </source>
</evidence>
<name>A0A4Y2BPT9_ARAVE</name>
<dbReference type="AlphaFoldDB" id="A0A4Y2BPT9"/>